<feature type="signal peptide" evidence="1">
    <location>
        <begin position="1"/>
        <end position="29"/>
    </location>
</feature>
<reference evidence="3 4" key="1">
    <citation type="journal article" date="2015" name="Stand. Genomic Sci.">
        <title>Genomic Encyclopedia of Bacterial and Archaeal Type Strains, Phase III: the genomes of soil and plant-associated and newly described type strains.</title>
        <authorList>
            <person name="Whitman W.B."/>
            <person name="Woyke T."/>
            <person name="Klenk H.P."/>
            <person name="Zhou Y."/>
            <person name="Lilburn T.G."/>
            <person name="Beck B.J."/>
            <person name="De Vos P."/>
            <person name="Vandamme P."/>
            <person name="Eisen J.A."/>
            <person name="Garrity G."/>
            <person name="Hugenholtz P."/>
            <person name="Kyrpides N.C."/>
        </authorList>
    </citation>
    <scope>NUCLEOTIDE SEQUENCE [LARGE SCALE GENOMIC DNA]</scope>
    <source>
        <strain evidence="3 4">CGMCC 1.10115</strain>
    </source>
</reference>
<keyword evidence="1" id="KW-0732">Signal</keyword>
<dbReference type="InterPro" id="IPR013783">
    <property type="entry name" value="Ig-like_fold"/>
</dbReference>
<dbReference type="Pfam" id="PF19580">
    <property type="entry name" value="Exo_endo_phos_3"/>
    <property type="match status" value="1"/>
</dbReference>
<evidence type="ECO:0000256" key="1">
    <source>
        <dbReference type="SAM" id="SignalP"/>
    </source>
</evidence>
<dbReference type="InterPro" id="IPR044925">
    <property type="entry name" value="His-Me_finger_sf"/>
</dbReference>
<dbReference type="Pfam" id="PF19886">
    <property type="entry name" value="DUF6359"/>
    <property type="match status" value="1"/>
</dbReference>
<protein>
    <recommendedName>
        <fullName evidence="2">Dystroglycan-type cadherin-like domain-containing protein</fullName>
    </recommendedName>
</protein>
<gene>
    <name evidence="3" type="ORF">IQ19_04992</name>
</gene>
<name>A0A562J8N1_9BACI</name>
<dbReference type="SUPFAM" id="SSF56219">
    <property type="entry name" value="DNase I-like"/>
    <property type="match status" value="1"/>
</dbReference>
<dbReference type="Gene3D" id="2.60.40.10">
    <property type="entry name" value="Immunoglobulins"/>
    <property type="match status" value="1"/>
</dbReference>
<evidence type="ECO:0000259" key="2">
    <source>
        <dbReference type="SMART" id="SM00736"/>
    </source>
</evidence>
<dbReference type="Pfam" id="PF17963">
    <property type="entry name" value="Big_9"/>
    <property type="match status" value="1"/>
</dbReference>
<dbReference type="EMBL" id="VLKI01000024">
    <property type="protein sequence ID" value="TWH79245.1"/>
    <property type="molecule type" value="Genomic_DNA"/>
</dbReference>
<dbReference type="SMART" id="SM00736">
    <property type="entry name" value="CADG"/>
    <property type="match status" value="1"/>
</dbReference>
<dbReference type="InterPro" id="IPR005135">
    <property type="entry name" value="Endo/exonuclease/phosphatase"/>
</dbReference>
<dbReference type="CDD" id="cd04486">
    <property type="entry name" value="YhcR_OBF_like"/>
    <property type="match status" value="1"/>
</dbReference>
<proteinExistence type="predicted"/>
<dbReference type="GO" id="GO:0016020">
    <property type="term" value="C:membrane"/>
    <property type="evidence" value="ECO:0007669"/>
    <property type="project" value="InterPro"/>
</dbReference>
<dbReference type="PANTHER" id="PTHR42834:SF1">
    <property type="entry name" value="ENDONUCLEASE_EXONUCLEASE_PHOSPHATASE FAMILY PROTEIN (AFU_ORTHOLOGUE AFUA_3G09210)"/>
    <property type="match status" value="1"/>
</dbReference>
<dbReference type="Pfam" id="PF04231">
    <property type="entry name" value="Endonuclease_1"/>
    <property type="match status" value="1"/>
</dbReference>
<dbReference type="SUPFAM" id="SSF54060">
    <property type="entry name" value="His-Me finger endonucleases"/>
    <property type="match status" value="1"/>
</dbReference>
<dbReference type="Gene3D" id="3.60.10.10">
    <property type="entry name" value="Endonuclease/exonuclease/phosphatase"/>
    <property type="match status" value="1"/>
</dbReference>
<dbReference type="Pfam" id="PF13290">
    <property type="entry name" value="CHB_HEX_C_1"/>
    <property type="match status" value="2"/>
</dbReference>
<dbReference type="InterPro" id="IPR045939">
    <property type="entry name" value="YhcR_N"/>
</dbReference>
<dbReference type="InterPro" id="IPR059177">
    <property type="entry name" value="GH29D-like_dom"/>
</dbReference>
<dbReference type="InterPro" id="IPR036691">
    <property type="entry name" value="Endo/exonu/phosph_ase_sf"/>
</dbReference>
<comment type="caution">
    <text evidence="3">The sequence shown here is derived from an EMBL/GenBank/DDBJ whole genome shotgun (WGS) entry which is preliminary data.</text>
</comment>
<evidence type="ECO:0000313" key="4">
    <source>
        <dbReference type="Proteomes" id="UP000318667"/>
    </source>
</evidence>
<dbReference type="PANTHER" id="PTHR42834">
    <property type="entry name" value="ENDONUCLEASE/EXONUCLEASE/PHOSPHATASE FAMILY PROTEIN (AFU_ORTHOLOGUE AFUA_3G09210)"/>
    <property type="match status" value="1"/>
</dbReference>
<dbReference type="Proteomes" id="UP000318667">
    <property type="component" value="Unassembled WGS sequence"/>
</dbReference>
<keyword evidence="4" id="KW-1185">Reference proteome</keyword>
<dbReference type="InterPro" id="IPR007346">
    <property type="entry name" value="Endonuclease-I"/>
</dbReference>
<feature type="domain" description="Dystroglycan-type cadherin-like" evidence="2">
    <location>
        <begin position="1187"/>
        <end position="1272"/>
    </location>
</feature>
<accession>A0A562J8N1</accession>
<sequence>MIGRRPRKMFSLVSIFALILSLFAPFASASAEDGAITVAEAIANNSGTATVEGYIVAFATGANSITQDPSKFSNDYNFSIADSPDETDKTKMLNVQIASAYRAEFGLQTNPDNIGKNVSVSGTLTSYNGMPGLKSPTNMQFIEDVPGTQVSEVTATPEAGGVESGTEVSLSTSTSDAAIYYTLDGSEPTSESTLFTNPIVINDSTTIKAFAVKEGLDNSAVSTFEYSILQEKTIAEVRALELGETALTSGVVTAVLGSAVYIQDETAGIVLYGSSLNVQPGDLVRAKGKVTDFRSLLELDVQASDVQVIEKTDVPAAQVLTAAGLNENKEATLITIKNVTVQSFSSGNYTAVDAEGTSFQIRPDDSSLLKVNTTYDSMTGVVGSYNDVYQLIPRNAGDVILDSSKVQPVTASPGPGLVMEGDKISLSTGTDGAAIYYTTDKTEPTDNSKVYSEPIEITKNTTIKAIAVKEGLKSSDAAVFDYIIQKADVRIHDIQGEGHYSPYNGQNVNNVEGIVTKIVNSSNFYMQDLQPDDNENTSEGILVYKRSHGAKVGDVVKVSGEVTEYVLEGYAERFQTDLPVTEIGASAVEVTASGQTLPEPVVIGVDRIPPTEVIDNDSFSEFDPAQDGIDFFESLEGMLVQVNNPKVVAPQKYGELIVVPENIPTNTSAGGLRIAEDDFNPERITIDINNEKFVAKMGDSFAGPVQGVVSYGFSNYKVLSDSAALPELIQGTNEREVTDITREDDKLTIASYNVENFSPQVDAEKVERLAQAIVQNMKQPDIIGLTEVQDNDGPTDSGTTDATESAALLIAKIKELGGPEYTYTDIAPIDKMDGGQPGGNIRVGFLYNPERISLMDSEKGTATEAVDFEEGKLTLNPGRIDPTNEAFANSRKSLAAQFEFNGESVIVVANHFNSKGGDLPLFGKVQPPVLNSEIQRMKIANVINGFVKDVKEEDPNANIVLLGDFNDFEFSNPLKTLKGEVLTNMIEKVPAEERYSYNYQGNAQVLDHILVSNNLAERTIVDILHINSGFMEEHGRASDHDPVLIQTSLKENVQPEEPKYDHVFNLVNYHAKKYVVGPHNALVTMDADSTLMEGLWLKKSATVKGEGLKHTRVVISSANKGAIIDLTGEEINEVMIESDKVAGIRGAENVQKWTIGKKADPSHIKFTDSKGKEMDNPYEPKVNKAPVAVKNIENVTAALGEQASLDLKEYFSDPDGDTLTYTATIGTVNGSILTLPTENAGTALVAVTAKDGKGGEVTARFSLTVEEAAGLEGYYEDASGKTGEQLKASLHEIISEQTVISYSDVWDALKETDQDPNNPNNVILLYSGESRSKDLNGGDLGDWNREHVWAKSHGSFGTSMGPGTDVHHLRPTDVKINSIRGNLDFDNGGTAVSGCEGCYKTASSFEPPDRVKGDVARMLFYMAVRYEGNGEVDLELNESLNNGSSPYHGKLSTLLEWHKQDPVDDFERNRNNIIYEKWQHNRNPFIDHPEWADMVWKQAN</sequence>
<evidence type="ECO:0000313" key="3">
    <source>
        <dbReference type="EMBL" id="TWH79245.1"/>
    </source>
</evidence>
<feature type="chain" id="PRO_5021784460" description="Dystroglycan-type cadherin-like domain-containing protein" evidence="1">
    <location>
        <begin position="30"/>
        <end position="1500"/>
    </location>
</feature>
<dbReference type="InterPro" id="IPR006644">
    <property type="entry name" value="Cadg"/>
</dbReference>
<dbReference type="GO" id="GO:0004518">
    <property type="term" value="F:nuclease activity"/>
    <property type="evidence" value="ECO:0007669"/>
    <property type="project" value="InterPro"/>
</dbReference>
<dbReference type="GeneID" id="65406059"/>
<organism evidence="3 4">
    <name type="scientific">Cytobacillus oceanisediminis</name>
    <dbReference type="NCBI Taxonomy" id="665099"/>
    <lineage>
        <taxon>Bacteria</taxon>
        <taxon>Bacillati</taxon>
        <taxon>Bacillota</taxon>
        <taxon>Bacilli</taxon>
        <taxon>Bacillales</taxon>
        <taxon>Bacillaceae</taxon>
        <taxon>Cytobacillus</taxon>
    </lineage>
</organism>
<dbReference type="RefSeq" id="WP_242021114.1">
    <property type="nucleotide sequence ID" value="NZ_CBCSDC010000032.1"/>
</dbReference>